<protein>
    <recommendedName>
        <fullName evidence="14">Endothelin-converting enzyme 1</fullName>
    </recommendedName>
</protein>
<keyword evidence="13" id="KW-1185">Reference proteome</keyword>
<keyword evidence="6" id="KW-0378">Hydrolase</keyword>
<evidence type="ECO:0000256" key="1">
    <source>
        <dbReference type="ARBA" id="ARBA00001947"/>
    </source>
</evidence>
<name>A0A8J9W5V1_9NEOP</name>
<dbReference type="InterPro" id="IPR024079">
    <property type="entry name" value="MetalloPept_cat_dom_sf"/>
</dbReference>
<sequence>MNAWSGDDCDTMGPTVTRAASATSTMTHLKNGNELRESGYLIDVGSRTARFRRRHKNKISILILLIILLFLLILAITMIALYVKQKHHKPIARCESKECLRSAANLALSMDTTADPCDDFYQYVCGNWAKEHPRPDAFHSYDWFRDKQTKVYATVRDFLNQNTTNAPRPVKQAKDLYAACMDIETLDKRGLKPVLAVLESLGLPPYPTIINATTGVDYSMYTFDWLETVIKIKTQLGMDVLIGFDIFTDPRNSSVYRLVMGSPETTNPFPSMRNEKKRHSGQKNFIRNKIEKYKKDNIHIYDKYRVNHDADEDKDKEEKIAHVYKLFYAELMKFFVIEVQAKDLNLTEVELDQNIFLSSDEYNKMNDDMYELEAENNTSSDDDEYLSVPEYTVYEIQTHTDMIVKDNNGTVFPIWKRYLEGVFNISNVTLDYDTDKILISDPDLVYISLMAAYISKASPILVELYVWIKVVEVMAAHTTTELRILLQRSYEALGKPDSYKLPRSQLCASAVNDMLGMAVSHAIADSRFLNVTKPKIEIMLNDIKNALAHLVGQAKWMDDDTKLATYEKIIKMKTLVGFPDWLLESAKLEEYYKGIEIDTKTHLENLINIIQVKIRNALNRFRDGNNGTWATDPTEVNAYHTFQENTITVPLVMLQHPFFDLGLDSLNYGSLGTVLGHEITHGFDNFGRLFDKNGNLLPWWTNDTIDSFVNMTKCFVDQYSAYYIPELGEHVDGKKTLGENIADNGGVREALEALRKHLRKHGPEPKLPGFEYMSSEQLFFLSFGNLWCGVSTKDNLKLDLEDEHSPQQFRARGALQNNKDFADVWHCPPGSVMNPSKKCIMF</sequence>
<dbReference type="GO" id="GO:0004222">
    <property type="term" value="F:metalloendopeptidase activity"/>
    <property type="evidence" value="ECO:0007669"/>
    <property type="project" value="InterPro"/>
</dbReference>
<evidence type="ECO:0000256" key="4">
    <source>
        <dbReference type="ARBA" id="ARBA00022670"/>
    </source>
</evidence>
<dbReference type="PRINTS" id="PR00786">
    <property type="entry name" value="NEPRILYSIN"/>
</dbReference>
<evidence type="ECO:0000256" key="5">
    <source>
        <dbReference type="ARBA" id="ARBA00022723"/>
    </source>
</evidence>
<comment type="similarity">
    <text evidence="3">Belongs to the peptidase M13 family.</text>
</comment>
<dbReference type="Gene3D" id="1.10.1380.10">
    <property type="entry name" value="Neutral endopeptidase , domain2"/>
    <property type="match status" value="1"/>
</dbReference>
<dbReference type="CDD" id="cd08662">
    <property type="entry name" value="M13"/>
    <property type="match status" value="1"/>
</dbReference>
<dbReference type="PROSITE" id="PS51885">
    <property type="entry name" value="NEPRILYSIN"/>
    <property type="match status" value="1"/>
</dbReference>
<evidence type="ECO:0000256" key="8">
    <source>
        <dbReference type="ARBA" id="ARBA00023049"/>
    </source>
</evidence>
<dbReference type="EMBL" id="OV170226">
    <property type="protein sequence ID" value="CAH0726732.1"/>
    <property type="molecule type" value="Genomic_DNA"/>
</dbReference>
<dbReference type="PANTHER" id="PTHR11733:SF133">
    <property type="entry name" value="PHOSPHATE-REGULATING NEUTRAL ENDOPEPTIDASE PHEX"/>
    <property type="match status" value="1"/>
</dbReference>
<feature type="non-terminal residue" evidence="12">
    <location>
        <position position="842"/>
    </location>
</feature>
<evidence type="ECO:0000259" key="11">
    <source>
        <dbReference type="Pfam" id="PF05649"/>
    </source>
</evidence>
<dbReference type="InterPro" id="IPR042089">
    <property type="entry name" value="Peptidase_M13_dom_2"/>
</dbReference>
<dbReference type="PANTHER" id="PTHR11733">
    <property type="entry name" value="ZINC METALLOPROTEASE FAMILY M13 NEPRILYSIN-RELATED"/>
    <property type="match status" value="1"/>
</dbReference>
<dbReference type="SUPFAM" id="SSF55486">
    <property type="entry name" value="Metalloproteases ('zincins'), catalytic domain"/>
    <property type="match status" value="2"/>
</dbReference>
<proteinExistence type="inferred from homology"/>
<dbReference type="InterPro" id="IPR000718">
    <property type="entry name" value="Peptidase_M13"/>
</dbReference>
<keyword evidence="4" id="KW-0645">Protease</keyword>
<evidence type="ECO:0008006" key="14">
    <source>
        <dbReference type="Google" id="ProtNLM"/>
    </source>
</evidence>
<dbReference type="GO" id="GO:0005886">
    <property type="term" value="C:plasma membrane"/>
    <property type="evidence" value="ECO:0007669"/>
    <property type="project" value="UniProtKB-SubCell"/>
</dbReference>
<feature type="transmembrane region" description="Helical" evidence="9">
    <location>
        <begin position="59"/>
        <end position="83"/>
    </location>
</feature>
<keyword evidence="9" id="KW-1133">Transmembrane helix</keyword>
<gene>
    <name evidence="12" type="ORF">BINO364_LOCUS12162</name>
</gene>
<organism evidence="12 13">
    <name type="scientific">Brenthis ino</name>
    <name type="common">lesser marbled fritillary</name>
    <dbReference type="NCBI Taxonomy" id="405034"/>
    <lineage>
        <taxon>Eukaryota</taxon>
        <taxon>Metazoa</taxon>
        <taxon>Ecdysozoa</taxon>
        <taxon>Arthropoda</taxon>
        <taxon>Hexapoda</taxon>
        <taxon>Insecta</taxon>
        <taxon>Pterygota</taxon>
        <taxon>Neoptera</taxon>
        <taxon>Endopterygota</taxon>
        <taxon>Lepidoptera</taxon>
        <taxon>Glossata</taxon>
        <taxon>Ditrysia</taxon>
        <taxon>Papilionoidea</taxon>
        <taxon>Nymphalidae</taxon>
        <taxon>Heliconiinae</taxon>
        <taxon>Argynnini</taxon>
        <taxon>Brenthis</taxon>
    </lineage>
</organism>
<dbReference type="GO" id="GO:0046872">
    <property type="term" value="F:metal ion binding"/>
    <property type="evidence" value="ECO:0007669"/>
    <property type="project" value="UniProtKB-KW"/>
</dbReference>
<evidence type="ECO:0000313" key="12">
    <source>
        <dbReference type="EMBL" id="CAH0726732.1"/>
    </source>
</evidence>
<comment type="subcellular location">
    <subcellularLocation>
        <location evidence="2">Cell membrane</location>
        <topology evidence="2">Single-pass type II membrane protein</topology>
    </subcellularLocation>
</comment>
<evidence type="ECO:0000256" key="9">
    <source>
        <dbReference type="SAM" id="Phobius"/>
    </source>
</evidence>
<dbReference type="Pfam" id="PF05649">
    <property type="entry name" value="Peptidase_M13_N"/>
    <property type="match status" value="1"/>
</dbReference>
<keyword evidence="9" id="KW-0472">Membrane</keyword>
<keyword evidence="5" id="KW-0479">Metal-binding</keyword>
<dbReference type="GO" id="GO:0016485">
    <property type="term" value="P:protein processing"/>
    <property type="evidence" value="ECO:0007669"/>
    <property type="project" value="TreeGrafter"/>
</dbReference>
<dbReference type="AlphaFoldDB" id="A0A8J9W5V1"/>
<comment type="cofactor">
    <cofactor evidence="1">
        <name>Zn(2+)</name>
        <dbReference type="ChEBI" id="CHEBI:29105"/>
    </cofactor>
</comment>
<evidence type="ECO:0000256" key="2">
    <source>
        <dbReference type="ARBA" id="ARBA00004401"/>
    </source>
</evidence>
<reference evidence="12" key="1">
    <citation type="submission" date="2021-12" db="EMBL/GenBank/DDBJ databases">
        <authorList>
            <person name="Martin H S."/>
        </authorList>
    </citation>
    <scope>NUCLEOTIDE SEQUENCE</scope>
</reference>
<evidence type="ECO:0000313" key="13">
    <source>
        <dbReference type="Proteomes" id="UP000838878"/>
    </source>
</evidence>
<keyword evidence="8" id="KW-0482">Metalloprotease</keyword>
<evidence type="ECO:0000259" key="10">
    <source>
        <dbReference type="Pfam" id="PF01431"/>
    </source>
</evidence>
<dbReference type="InterPro" id="IPR008753">
    <property type="entry name" value="Peptidase_M13_N"/>
</dbReference>
<dbReference type="OrthoDB" id="6475849at2759"/>
<accession>A0A8J9W5V1</accession>
<feature type="domain" description="Peptidase M13 N-terminal" evidence="11">
    <location>
        <begin position="116"/>
        <end position="579"/>
    </location>
</feature>
<dbReference type="Gene3D" id="3.40.390.10">
    <property type="entry name" value="Collagenase (Catalytic Domain)"/>
    <property type="match status" value="1"/>
</dbReference>
<dbReference type="Pfam" id="PF01431">
    <property type="entry name" value="Peptidase_M13"/>
    <property type="match status" value="1"/>
</dbReference>
<evidence type="ECO:0000256" key="7">
    <source>
        <dbReference type="ARBA" id="ARBA00022833"/>
    </source>
</evidence>
<keyword evidence="9" id="KW-0812">Transmembrane</keyword>
<evidence type="ECO:0000256" key="3">
    <source>
        <dbReference type="ARBA" id="ARBA00007357"/>
    </source>
</evidence>
<evidence type="ECO:0000256" key="6">
    <source>
        <dbReference type="ARBA" id="ARBA00022801"/>
    </source>
</evidence>
<keyword evidence="7" id="KW-0862">Zinc</keyword>
<dbReference type="InterPro" id="IPR018497">
    <property type="entry name" value="Peptidase_M13_C"/>
</dbReference>
<dbReference type="Proteomes" id="UP000838878">
    <property type="component" value="Chromosome 6"/>
</dbReference>
<feature type="domain" description="Peptidase M13 C-terminal" evidence="10">
    <location>
        <begin position="637"/>
        <end position="839"/>
    </location>
</feature>